<gene>
    <name evidence="1" type="ORF">FH608_018310</name>
</gene>
<name>A0A5C4WI40_9ACTN</name>
<reference evidence="1 2" key="1">
    <citation type="submission" date="2019-10" db="EMBL/GenBank/DDBJ databases">
        <title>Nonomuraea sp. nov., isolated from Phyllanthus amarus.</title>
        <authorList>
            <person name="Klykleung N."/>
            <person name="Tanasupawat S."/>
        </authorList>
    </citation>
    <scope>NUCLEOTIDE SEQUENCE [LARGE SCALE GENOMIC DNA]</scope>
    <source>
        <strain evidence="1 2">PA1-10</strain>
    </source>
</reference>
<evidence type="ECO:0000313" key="1">
    <source>
        <dbReference type="EMBL" id="KAB8194131.1"/>
    </source>
</evidence>
<accession>A0A5C4WI40</accession>
<dbReference type="PANTHER" id="PTHR10098">
    <property type="entry name" value="RAPSYN-RELATED"/>
    <property type="match status" value="1"/>
</dbReference>
<comment type="caution">
    <text evidence="1">The sequence shown here is derived from an EMBL/GenBank/DDBJ whole genome shotgun (WGS) entry which is preliminary data.</text>
</comment>
<dbReference type="InterPro" id="IPR011990">
    <property type="entry name" value="TPR-like_helical_dom_sf"/>
</dbReference>
<dbReference type="Gene3D" id="1.25.40.10">
    <property type="entry name" value="Tetratricopeptide repeat domain"/>
    <property type="match status" value="1"/>
</dbReference>
<dbReference type="EMBL" id="VDLX02000006">
    <property type="protein sequence ID" value="KAB8194131.1"/>
    <property type="molecule type" value="Genomic_DNA"/>
</dbReference>
<dbReference type="PANTHER" id="PTHR10098:SF108">
    <property type="entry name" value="TETRATRICOPEPTIDE REPEAT PROTEIN 28"/>
    <property type="match status" value="1"/>
</dbReference>
<dbReference type="OrthoDB" id="3482507at2"/>
<dbReference type="RefSeq" id="WP_139631737.1">
    <property type="nucleotide sequence ID" value="NZ_VDLX02000006.1"/>
</dbReference>
<dbReference type="Pfam" id="PF13424">
    <property type="entry name" value="TPR_12"/>
    <property type="match status" value="1"/>
</dbReference>
<organism evidence="1 2">
    <name type="scientific">Nonomuraea phyllanthi</name>
    <dbReference type="NCBI Taxonomy" id="2219224"/>
    <lineage>
        <taxon>Bacteria</taxon>
        <taxon>Bacillati</taxon>
        <taxon>Actinomycetota</taxon>
        <taxon>Actinomycetes</taxon>
        <taxon>Streptosporangiales</taxon>
        <taxon>Streptosporangiaceae</taxon>
        <taxon>Nonomuraea</taxon>
    </lineage>
</organism>
<dbReference type="AlphaFoldDB" id="A0A5C4WI40"/>
<dbReference type="Pfam" id="PF13374">
    <property type="entry name" value="TPR_10"/>
    <property type="match status" value="1"/>
</dbReference>
<protein>
    <submittedName>
        <fullName evidence="1">Tetratricopeptide repeat protein</fullName>
    </submittedName>
</protein>
<sequence>MHTATWSHHGLTAAAAGLLGLLSLAPGPDISLTAAASLAALPPARTGMLLRELESAHLVHQHVRGRYRMHDLIRACASEQAHRGLPGDARDAALRRLVDFYLHTAYAGDRLLQQHREPIEIDAPVEGCRPEPLEDQAAALSWFDAEHACLLAAHRLAGDLGRHASVWRLAWALRTFHRRRGRGHEDLAIWQAGLSAAERLGDVAAQIQAHRLLGNTWSELGRPDEAGRHLDRSLSLAEHAGDIAAQAHAHIALGWVEKARGADRRAVDHLVRASHLYRSMGNAVWEADALTTAGWFHAESGRYDKARAQCEAALRIYREHADLEGEADTLNSLGYVAHHTGRHAEALDHYERARALFQDLGHTYNEADTLDRIGHTQAALDRPDPARLAWRQALDLYRAQQRGTDADRVQKQLAALDDRPATSKGVLSPDRAGA</sequence>
<keyword evidence="2" id="KW-1185">Reference proteome</keyword>
<dbReference type="InterPro" id="IPR019734">
    <property type="entry name" value="TPR_rpt"/>
</dbReference>
<dbReference type="SUPFAM" id="SSF48452">
    <property type="entry name" value="TPR-like"/>
    <property type="match status" value="1"/>
</dbReference>
<evidence type="ECO:0000313" key="2">
    <source>
        <dbReference type="Proteomes" id="UP000312512"/>
    </source>
</evidence>
<proteinExistence type="predicted"/>
<dbReference type="SMART" id="SM00028">
    <property type="entry name" value="TPR"/>
    <property type="match status" value="5"/>
</dbReference>
<dbReference type="Proteomes" id="UP000312512">
    <property type="component" value="Unassembled WGS sequence"/>
</dbReference>